<evidence type="ECO:0000256" key="5">
    <source>
        <dbReference type="ARBA" id="ARBA00023242"/>
    </source>
</evidence>
<evidence type="ECO:0000256" key="6">
    <source>
        <dbReference type="PROSITE-ProRule" id="PRU00175"/>
    </source>
</evidence>
<keyword evidence="4" id="KW-0862">Zinc</keyword>
<feature type="domain" description="RING-type" evidence="7">
    <location>
        <begin position="218"/>
        <end position="256"/>
    </location>
</feature>
<dbReference type="CDD" id="cd16620">
    <property type="entry name" value="vRING-HC-C4C4_RBBP6"/>
    <property type="match status" value="1"/>
</dbReference>
<evidence type="ECO:0000256" key="3">
    <source>
        <dbReference type="ARBA" id="ARBA00022771"/>
    </source>
</evidence>
<dbReference type="SMART" id="SM01180">
    <property type="entry name" value="DWNN"/>
    <property type="match status" value="1"/>
</dbReference>
<evidence type="ECO:0000256" key="4">
    <source>
        <dbReference type="ARBA" id="ARBA00022833"/>
    </source>
</evidence>
<dbReference type="GO" id="GO:0005634">
    <property type="term" value="C:nucleus"/>
    <property type="evidence" value="ECO:0007669"/>
    <property type="project" value="UniProtKB-SubCell"/>
</dbReference>
<dbReference type="GO" id="GO:0008270">
    <property type="term" value="F:zinc ion binding"/>
    <property type="evidence" value="ECO:0007669"/>
    <property type="project" value="UniProtKB-KW"/>
</dbReference>
<keyword evidence="3 6" id="KW-0863">Zinc-finger</keyword>
<keyword evidence="5" id="KW-0539">Nucleus</keyword>
<dbReference type="Proteomes" id="UP000095285">
    <property type="component" value="Unassembled WGS sequence"/>
</dbReference>
<dbReference type="AlphaFoldDB" id="A0A1I7W423"/>
<dbReference type="PROSITE" id="PS51282">
    <property type="entry name" value="DWNN"/>
    <property type="match status" value="1"/>
</dbReference>
<evidence type="ECO:0000256" key="1">
    <source>
        <dbReference type="ARBA" id="ARBA00004123"/>
    </source>
</evidence>
<dbReference type="Gene3D" id="3.10.20.90">
    <property type="entry name" value="Phosphatidylinositol 3-kinase Catalytic Subunit, Chain A, domain 1"/>
    <property type="match status" value="1"/>
</dbReference>
<keyword evidence="2" id="KW-0479">Metal-binding</keyword>
<dbReference type="STRING" id="7209.A0A1I7W423"/>
<reference evidence="9" key="1">
    <citation type="submission" date="2012-04" db="EMBL/GenBank/DDBJ databases">
        <title>The Genome Sequence of Loa loa.</title>
        <authorList>
            <consortium name="The Broad Institute Genome Sequencing Platform"/>
            <consortium name="Broad Institute Genome Sequencing Center for Infectious Disease"/>
            <person name="Nutman T.B."/>
            <person name="Fink D.L."/>
            <person name="Russ C."/>
            <person name="Young S."/>
            <person name="Zeng Q."/>
            <person name="Gargeya S."/>
            <person name="Alvarado L."/>
            <person name="Berlin A."/>
            <person name="Chapman S.B."/>
            <person name="Chen Z."/>
            <person name="Freedman E."/>
            <person name="Gellesch M."/>
            <person name="Goldberg J."/>
            <person name="Griggs A."/>
            <person name="Gujja S."/>
            <person name="Heilman E.R."/>
            <person name="Heiman D."/>
            <person name="Howarth C."/>
            <person name="Mehta T."/>
            <person name="Neiman D."/>
            <person name="Pearson M."/>
            <person name="Roberts A."/>
            <person name="Saif S."/>
            <person name="Shea T."/>
            <person name="Shenoy N."/>
            <person name="Sisk P."/>
            <person name="Stolte C."/>
            <person name="Sykes S."/>
            <person name="White J."/>
            <person name="Yandava C."/>
            <person name="Haas B."/>
            <person name="Henn M.R."/>
            <person name="Nusbaum C."/>
            <person name="Birren B."/>
        </authorList>
    </citation>
    <scope>NUCLEOTIDE SEQUENCE [LARGE SCALE GENOMIC DNA]</scope>
</reference>
<evidence type="ECO:0000313" key="9">
    <source>
        <dbReference type="Proteomes" id="UP000095285"/>
    </source>
</evidence>
<dbReference type="InterPro" id="IPR013083">
    <property type="entry name" value="Znf_RING/FYVE/PHD"/>
</dbReference>
<evidence type="ECO:0000313" key="10">
    <source>
        <dbReference type="WBParaSite" id="EN70_9389"/>
    </source>
</evidence>
<proteinExistence type="predicted"/>
<evidence type="ECO:0000256" key="2">
    <source>
        <dbReference type="ARBA" id="ARBA00022723"/>
    </source>
</evidence>
<dbReference type="InterPro" id="IPR001841">
    <property type="entry name" value="Znf_RING"/>
</dbReference>
<dbReference type="InterPro" id="IPR033489">
    <property type="entry name" value="RBBP6"/>
</dbReference>
<dbReference type="InterPro" id="IPR014891">
    <property type="entry name" value="DWNN_domain"/>
</dbReference>
<feature type="domain" description="DWNN" evidence="8">
    <location>
        <begin position="4"/>
        <end position="75"/>
    </location>
</feature>
<accession>A0A1I7W423</accession>
<comment type="subcellular location">
    <subcellularLocation>
        <location evidence="1">Nucleus</location>
    </subcellularLocation>
</comment>
<dbReference type="Pfam" id="PF08783">
    <property type="entry name" value="DWNN"/>
    <property type="match status" value="1"/>
</dbReference>
<dbReference type="GO" id="GO:0061630">
    <property type="term" value="F:ubiquitin protein ligase activity"/>
    <property type="evidence" value="ECO:0007669"/>
    <property type="project" value="InterPro"/>
</dbReference>
<evidence type="ECO:0000259" key="7">
    <source>
        <dbReference type="PROSITE" id="PS50089"/>
    </source>
</evidence>
<dbReference type="WBParaSite" id="EN70_9389">
    <property type="protein sequence ID" value="EN70_9389"/>
    <property type="gene ID" value="EN70_9389"/>
</dbReference>
<dbReference type="SUPFAM" id="SSF57850">
    <property type="entry name" value="RING/U-box"/>
    <property type="match status" value="1"/>
</dbReference>
<dbReference type="PROSITE" id="PS50089">
    <property type="entry name" value="ZF_RING_2"/>
    <property type="match status" value="1"/>
</dbReference>
<reference evidence="10" key="2">
    <citation type="submission" date="2016-11" db="UniProtKB">
        <authorList>
            <consortium name="WormBaseParasite"/>
        </authorList>
    </citation>
    <scope>IDENTIFICATION</scope>
</reference>
<dbReference type="PANTHER" id="PTHR15439:SF0">
    <property type="entry name" value="CELL DIVISION CYCLE AND APOPTOSIS REGULATOR PROTEIN 1-RELATED"/>
    <property type="match status" value="1"/>
</dbReference>
<organism evidence="9 10">
    <name type="scientific">Loa loa</name>
    <name type="common">Eye worm</name>
    <name type="synonym">Filaria loa</name>
    <dbReference type="NCBI Taxonomy" id="7209"/>
    <lineage>
        <taxon>Eukaryota</taxon>
        <taxon>Metazoa</taxon>
        <taxon>Ecdysozoa</taxon>
        <taxon>Nematoda</taxon>
        <taxon>Chromadorea</taxon>
        <taxon>Rhabditida</taxon>
        <taxon>Spirurina</taxon>
        <taxon>Spiruromorpha</taxon>
        <taxon>Filarioidea</taxon>
        <taxon>Onchocercidae</taxon>
        <taxon>Loa</taxon>
    </lineage>
</organism>
<dbReference type="Gene3D" id="3.30.40.10">
    <property type="entry name" value="Zinc/RING finger domain, C3HC4 (zinc finger)"/>
    <property type="match status" value="1"/>
</dbReference>
<keyword evidence="9" id="KW-1185">Reference proteome</keyword>
<dbReference type="eggNOG" id="KOG0314">
    <property type="taxonomic scope" value="Eukaryota"/>
</dbReference>
<dbReference type="GO" id="GO:0006511">
    <property type="term" value="P:ubiquitin-dependent protein catabolic process"/>
    <property type="evidence" value="ECO:0007669"/>
    <property type="project" value="TreeGrafter"/>
</dbReference>
<sequence>MSSIHYKFKATLEYKTLVFDGLHISVTDLKKEICEKENIKAESFDLVLTNAHTKRQYTGDELIPRNSSVIVQRIPRDNAAKLPKVQDTTNSGIVTKPTPAETSVVGHIDSEEFDKMTEEERLAHIKEVSTYKYLPSNFQKKTSSIMSGPPPPTYLNTRRTTGITMDELMETTSDDPLAMLHPSGKYVVPIMHWKARQKKPEVAKLEPEIREIPPELKCPICSQLLRDAVLTTCCGDSFCADCLQQRLLETPNAKCPGTNCFQTAVSADKLVPNLKMRQAAEAFKHGAVHNVAFESTSEWCF</sequence>
<dbReference type="Pfam" id="PF13923">
    <property type="entry name" value="zf-C3HC4_2"/>
    <property type="match status" value="1"/>
</dbReference>
<protein>
    <submittedName>
        <fullName evidence="10">DWNN domain-containing protein</fullName>
    </submittedName>
</protein>
<name>A0A1I7W423_LOALO</name>
<evidence type="ECO:0000259" key="8">
    <source>
        <dbReference type="PROSITE" id="PS51282"/>
    </source>
</evidence>
<dbReference type="GO" id="GO:0006397">
    <property type="term" value="P:mRNA processing"/>
    <property type="evidence" value="ECO:0007669"/>
    <property type="project" value="InterPro"/>
</dbReference>
<dbReference type="PANTHER" id="PTHR15439">
    <property type="entry name" value="RETINOBLASTOMA-BINDING PROTEIN 6"/>
    <property type="match status" value="1"/>
</dbReference>
<dbReference type="GO" id="GO:0016567">
    <property type="term" value="P:protein ubiquitination"/>
    <property type="evidence" value="ECO:0007669"/>
    <property type="project" value="InterPro"/>
</dbReference>